<evidence type="ECO:0000256" key="1">
    <source>
        <dbReference type="ARBA" id="ARBA00022741"/>
    </source>
</evidence>
<feature type="region of interest" description="Disordered" evidence="4">
    <location>
        <begin position="206"/>
        <end position="227"/>
    </location>
</feature>
<dbReference type="InterPro" id="IPR001054">
    <property type="entry name" value="A/G_cyclase"/>
</dbReference>
<feature type="domain" description="Guanylate cyclase" evidence="5">
    <location>
        <begin position="35"/>
        <end position="150"/>
    </location>
</feature>
<keyword evidence="1" id="KW-0547">Nucleotide-binding</keyword>
<organism evidence="6 7">
    <name type="scientific">Nocardioides panaciterrulae</name>
    <dbReference type="NCBI Taxonomy" id="661492"/>
    <lineage>
        <taxon>Bacteria</taxon>
        <taxon>Bacillati</taxon>
        <taxon>Actinomycetota</taxon>
        <taxon>Actinomycetes</taxon>
        <taxon>Propionibacteriales</taxon>
        <taxon>Nocardioidaceae</taxon>
        <taxon>Nocardioides</taxon>
    </lineage>
</organism>
<dbReference type="AlphaFoldDB" id="A0A7Y9E4A3"/>
<dbReference type="GO" id="GO:0005524">
    <property type="term" value="F:ATP binding"/>
    <property type="evidence" value="ECO:0007669"/>
    <property type="project" value="UniProtKB-KW"/>
</dbReference>
<comment type="caution">
    <text evidence="6">The sequence shown here is derived from an EMBL/GenBank/DDBJ whole genome shotgun (WGS) entry which is preliminary data.</text>
</comment>
<evidence type="ECO:0000256" key="3">
    <source>
        <dbReference type="SAM" id="Coils"/>
    </source>
</evidence>
<gene>
    <name evidence="6" type="ORF">BJZ21_000867</name>
</gene>
<keyword evidence="3" id="KW-0175">Coiled coil</keyword>
<dbReference type="SMART" id="SM00044">
    <property type="entry name" value="CYCc"/>
    <property type="match status" value="1"/>
</dbReference>
<dbReference type="InterPro" id="IPR029787">
    <property type="entry name" value="Nucleotide_cyclase"/>
</dbReference>
<dbReference type="GO" id="GO:0035556">
    <property type="term" value="P:intracellular signal transduction"/>
    <property type="evidence" value="ECO:0007669"/>
    <property type="project" value="InterPro"/>
</dbReference>
<dbReference type="Pfam" id="PF00211">
    <property type="entry name" value="Guanylate_cyc"/>
    <property type="match status" value="1"/>
</dbReference>
<dbReference type="Pfam" id="PF13191">
    <property type="entry name" value="AAA_16"/>
    <property type="match status" value="1"/>
</dbReference>
<dbReference type="InterPro" id="IPR027417">
    <property type="entry name" value="P-loop_NTPase"/>
</dbReference>
<dbReference type="InterPro" id="IPR041664">
    <property type="entry name" value="AAA_16"/>
</dbReference>
<dbReference type="SUPFAM" id="SSF52540">
    <property type="entry name" value="P-loop containing nucleoside triphosphate hydrolases"/>
    <property type="match status" value="1"/>
</dbReference>
<dbReference type="PANTHER" id="PTHR16305:SF28">
    <property type="entry name" value="GUANYLATE CYCLASE DOMAIN-CONTAINING PROTEIN"/>
    <property type="match status" value="1"/>
</dbReference>
<dbReference type="SUPFAM" id="SSF55073">
    <property type="entry name" value="Nucleotide cyclase"/>
    <property type="match status" value="2"/>
</dbReference>
<dbReference type="InterPro" id="IPR019734">
    <property type="entry name" value="TPR_rpt"/>
</dbReference>
<dbReference type="InterPro" id="IPR011990">
    <property type="entry name" value="TPR-like_helical_dom_sf"/>
</dbReference>
<reference evidence="6 7" key="1">
    <citation type="submission" date="2020-07" db="EMBL/GenBank/DDBJ databases">
        <title>Sequencing the genomes of 1000 actinobacteria strains.</title>
        <authorList>
            <person name="Klenk H.-P."/>
        </authorList>
    </citation>
    <scope>NUCLEOTIDE SEQUENCE [LARGE SCALE GENOMIC DNA]</scope>
    <source>
        <strain evidence="6 7">DSM 21350</strain>
    </source>
</reference>
<feature type="compositionally biased region" description="Pro residues" evidence="4">
    <location>
        <begin position="215"/>
        <end position="227"/>
    </location>
</feature>
<keyword evidence="2" id="KW-0067">ATP-binding</keyword>
<evidence type="ECO:0000256" key="2">
    <source>
        <dbReference type="ARBA" id="ARBA00022840"/>
    </source>
</evidence>
<evidence type="ECO:0000256" key="4">
    <source>
        <dbReference type="SAM" id="MobiDB-lite"/>
    </source>
</evidence>
<feature type="region of interest" description="Disordered" evidence="4">
    <location>
        <begin position="526"/>
        <end position="549"/>
    </location>
</feature>
<dbReference type="PANTHER" id="PTHR16305">
    <property type="entry name" value="TESTICULAR SOLUBLE ADENYLYL CYCLASE"/>
    <property type="match status" value="1"/>
</dbReference>
<name>A0A7Y9E4A3_9ACTN</name>
<protein>
    <submittedName>
        <fullName evidence="6">Class 3 adenylate cyclase/tetratricopeptide (TPR) repeat protein</fullName>
    </submittedName>
</protein>
<dbReference type="EMBL" id="JACCBG010000001">
    <property type="protein sequence ID" value="NYD40784.1"/>
    <property type="molecule type" value="Genomic_DNA"/>
</dbReference>
<dbReference type="Pfam" id="PF13424">
    <property type="entry name" value="TPR_12"/>
    <property type="match status" value="1"/>
</dbReference>
<dbReference type="Proteomes" id="UP000535511">
    <property type="component" value="Unassembled WGS sequence"/>
</dbReference>
<sequence length="1248" mass="131394">MSQLLPGDNPQAYLPGDRRRALARGEDLPRRAHGAAVFVDISGFTPLTEALARELGGRRGAEELAATLHRLFGELVEHLHRWRGAIVYFSGDAVTAWLDGDDGSRATACALQMQEVMSRIGTVTTPAGVVTRLGVKVAVAVGEVHRFVVGDPRVQLIDVLAGRLMDSLAAAEQASRSGEVVLDAGALDALSGRVVLREQRAGTEGPVGVVAGLTDPPPAPASPPEWPRLPVETARRWLLPPVWERMVAGRGEFLADLRPAVPVFVHFGGLDFEGDPGAPATLDALVTGAQRALDALGGCVLQLTIGDKGAYLYAVFGAPVAHEDDAVRACEGALALLEVAAALPVTDVRVGVATGRLRSGTYGHIERRTFCCLGDAVNLAARLMGRAPAGRVWVHAEVAEATGERFAWEELAPIAVKGREQQVRVRALLGRTRHRRSVGRAGALGPMIGRDDELGRLRDRWRAAASGRGQVVVVQGEAGTGKSRLVAELTVALGAAGVTVAVGEASPLATQTSYAGWRGLWQDLLGLEPDGTDPGGTDPGGTDPDGTDPGAVATAVARLDPGLVARAPLLGPVLGLSLPDSELTAAFGEELRKTSLADLLGRLLAARASTGPLLLVLEDAHWLDPLSRELLDSLGRAAARLPVLLVVASRPDDALLAGLPLERAEHVAALVLASLDAAASASLVAERHRALTGRDAEPELVDRVVGRAEGNPFYLEQLVDYVLARAADADGALDVEALELPPSLHTLVLSRIDAQPEGARRAVKVASVIGRTFRTALVGAAYPELGTEDRVDGDLLAVAATRLIDLEDPDVRAFAFGHAVTRDVAYDSLPLSIRTVLHGRVADALEGEPDGPRRHLSLLAHHYALSDDLPKKRHYLLAAAAAARAVYANEAAIAHLEQVLPLVGPDERGQVLLELAESLEVTGDWAGAETRVALARDAAEQVGDRAGAARARTARAELARKQGRYAEAEAELTAADSAFTAAGDDAGRARVLHLRGTLESQQGRPDRARAAYEASLVLRERLGDEAGVAALLTNLALVAEDEGDLEAAERLGQEGLARRRALDDRRAVSVSLTDMGMLATARGDLAQARERFLEAQALAEEVGDPWVVAVGRHNLGNTARDLGDLVEAGSHFAPVLRAYAEHDDRWSLAHLFEDVALWLLAQGADRDADAVALLAAAGRLREEIGAPRFPPTRAALEAALAPAQARTPGEVLDRAEAEGRGAGLADVVRLADRVLAAAPGGAGPARER</sequence>
<evidence type="ECO:0000313" key="7">
    <source>
        <dbReference type="Proteomes" id="UP000535511"/>
    </source>
</evidence>
<feature type="domain" description="Guanylate cyclase" evidence="5">
    <location>
        <begin position="309"/>
        <end position="384"/>
    </location>
</feature>
<accession>A0A7Y9E4A3</accession>
<dbReference type="PROSITE" id="PS50125">
    <property type="entry name" value="GUANYLATE_CYCLASE_2"/>
    <property type="match status" value="2"/>
</dbReference>
<dbReference type="CDD" id="cd07302">
    <property type="entry name" value="CHD"/>
    <property type="match status" value="2"/>
</dbReference>
<evidence type="ECO:0000313" key="6">
    <source>
        <dbReference type="EMBL" id="NYD40784.1"/>
    </source>
</evidence>
<dbReference type="GO" id="GO:0009190">
    <property type="term" value="P:cyclic nucleotide biosynthetic process"/>
    <property type="evidence" value="ECO:0007669"/>
    <property type="project" value="InterPro"/>
</dbReference>
<dbReference type="RefSeq" id="WP_179662621.1">
    <property type="nucleotide sequence ID" value="NZ_JACCBG010000001.1"/>
</dbReference>
<dbReference type="Gene3D" id="3.30.70.1230">
    <property type="entry name" value="Nucleotide cyclase"/>
    <property type="match status" value="2"/>
</dbReference>
<dbReference type="GO" id="GO:0005737">
    <property type="term" value="C:cytoplasm"/>
    <property type="evidence" value="ECO:0007669"/>
    <property type="project" value="TreeGrafter"/>
</dbReference>
<dbReference type="Gene3D" id="1.25.40.10">
    <property type="entry name" value="Tetratricopeptide repeat domain"/>
    <property type="match status" value="1"/>
</dbReference>
<dbReference type="SMART" id="SM00028">
    <property type="entry name" value="TPR"/>
    <property type="match status" value="4"/>
</dbReference>
<dbReference type="SUPFAM" id="SSF48452">
    <property type="entry name" value="TPR-like"/>
    <property type="match status" value="1"/>
</dbReference>
<evidence type="ECO:0000259" key="5">
    <source>
        <dbReference type="PROSITE" id="PS50125"/>
    </source>
</evidence>
<feature type="coiled-coil region" evidence="3">
    <location>
        <begin position="951"/>
        <end position="978"/>
    </location>
</feature>
<feature type="compositionally biased region" description="Low complexity" evidence="4">
    <location>
        <begin position="540"/>
        <end position="549"/>
    </location>
</feature>
<dbReference type="GO" id="GO:0004016">
    <property type="term" value="F:adenylate cyclase activity"/>
    <property type="evidence" value="ECO:0007669"/>
    <property type="project" value="TreeGrafter"/>
</dbReference>
<keyword evidence="7" id="KW-1185">Reference proteome</keyword>
<proteinExistence type="predicted"/>